<accession>A0A381FL03</accession>
<dbReference type="EMBL" id="UFVR01000004">
    <property type="protein sequence ID" value="SUX47240.1"/>
    <property type="molecule type" value="Genomic_DNA"/>
</dbReference>
<name>A0A381FL03_9FLAO</name>
<evidence type="ECO:0008006" key="3">
    <source>
        <dbReference type="Google" id="ProtNLM"/>
    </source>
</evidence>
<dbReference type="PROSITE" id="PS51257">
    <property type="entry name" value="PROKAR_LIPOPROTEIN"/>
    <property type="match status" value="1"/>
</dbReference>
<dbReference type="Proteomes" id="UP000254282">
    <property type="component" value="Unassembled WGS sequence"/>
</dbReference>
<evidence type="ECO:0000313" key="1">
    <source>
        <dbReference type="EMBL" id="SUX47240.1"/>
    </source>
</evidence>
<dbReference type="RefSeq" id="WP_115620722.1">
    <property type="nucleotide sequence ID" value="NZ_UFVR01000004.1"/>
</dbReference>
<organism evidence="1 2">
    <name type="scientific">Chryseobacterium indoltheticum</name>
    <dbReference type="NCBI Taxonomy" id="254"/>
    <lineage>
        <taxon>Bacteria</taxon>
        <taxon>Pseudomonadati</taxon>
        <taxon>Bacteroidota</taxon>
        <taxon>Flavobacteriia</taxon>
        <taxon>Flavobacteriales</taxon>
        <taxon>Weeksellaceae</taxon>
        <taxon>Chryseobacterium group</taxon>
        <taxon>Chryseobacterium</taxon>
    </lineage>
</organism>
<gene>
    <name evidence="1" type="ORF">NCTC13532_02801</name>
</gene>
<dbReference type="AlphaFoldDB" id="A0A381FL03"/>
<proteinExistence type="predicted"/>
<sequence length="183" mass="21602">MKQALYFIFILIFCLLIVSCKKEKKREQTFEKFIVDKNLPQNDTIKLLSKYPELKLYKKEKLESKTRTAYIIQTTVLFQTDKYKCNAVSKNDTLEILLNNNNGLYGNGVLIKVFDDHFFIKDIDPKTLHGEIKFMKTKPVYQELVLDNNSFQKNDTVYGFIDYNTKVENFTKDFRGYFKAAIK</sequence>
<reference evidence="1 2" key="1">
    <citation type="submission" date="2018-06" db="EMBL/GenBank/DDBJ databases">
        <authorList>
            <consortium name="Pathogen Informatics"/>
            <person name="Doyle S."/>
        </authorList>
    </citation>
    <scope>NUCLEOTIDE SEQUENCE [LARGE SCALE GENOMIC DNA]</scope>
    <source>
        <strain evidence="1 2">NCTC13532</strain>
    </source>
</reference>
<evidence type="ECO:0000313" key="2">
    <source>
        <dbReference type="Proteomes" id="UP000254282"/>
    </source>
</evidence>
<protein>
    <recommendedName>
        <fullName evidence="3">Lipoprotein</fullName>
    </recommendedName>
</protein>